<evidence type="ECO:0000313" key="1">
    <source>
        <dbReference type="EMBL" id="CAD6505342.1"/>
    </source>
</evidence>
<name>A0A9W4GH79_BLUGR</name>
<proteinExistence type="predicted"/>
<sequence length="68" mass="7924">MHPQYEWFKSETELSVNKITGKGPVFSVSRSIISRLMSVTKKIHQFIHPTLLKCIYTKEGQSFRKRLG</sequence>
<reference evidence="1" key="1">
    <citation type="submission" date="2020-10" db="EMBL/GenBank/DDBJ databases">
        <authorList>
            <person name="Muller C M."/>
        </authorList>
    </citation>
    <scope>NUCLEOTIDE SEQUENCE</scope>
    <source>
        <strain evidence="1">THUN-12</strain>
    </source>
</reference>
<gene>
    <name evidence="1" type="ORF">BGTH12_LOCUS6700</name>
</gene>
<dbReference type="Proteomes" id="UP000683417">
    <property type="component" value="Unassembled WGS sequence"/>
</dbReference>
<accession>A0A9W4GH79</accession>
<dbReference type="AlphaFoldDB" id="A0A9W4GH79"/>
<dbReference type="EMBL" id="CAJHIT010000009">
    <property type="protein sequence ID" value="CAD6505342.1"/>
    <property type="molecule type" value="Genomic_DNA"/>
</dbReference>
<evidence type="ECO:0000313" key="2">
    <source>
        <dbReference type="Proteomes" id="UP000683417"/>
    </source>
</evidence>
<organism evidence="1 2">
    <name type="scientific">Blumeria graminis f. sp. triticale</name>
    <dbReference type="NCBI Taxonomy" id="1689686"/>
    <lineage>
        <taxon>Eukaryota</taxon>
        <taxon>Fungi</taxon>
        <taxon>Dikarya</taxon>
        <taxon>Ascomycota</taxon>
        <taxon>Pezizomycotina</taxon>
        <taxon>Leotiomycetes</taxon>
        <taxon>Erysiphales</taxon>
        <taxon>Erysiphaceae</taxon>
        <taxon>Blumeria</taxon>
    </lineage>
</organism>
<comment type="caution">
    <text evidence="1">The sequence shown here is derived from an EMBL/GenBank/DDBJ whole genome shotgun (WGS) entry which is preliminary data.</text>
</comment>
<protein>
    <submittedName>
        <fullName evidence="1">BgTH12-00833</fullName>
    </submittedName>
</protein>